<gene>
    <name evidence="3" type="ORF">QQ008_06740</name>
</gene>
<keyword evidence="4" id="KW-1185">Reference proteome</keyword>
<sequence>MENLATSIAEYVYGLVTVDFLILLGIKSTILLVAVFLIVFRLKKFSPRILHIIWTIAFVALLAMPLIPDNLSIWKLPILDTQTEAVDDNVPTENVRDQKATVNALRDFYRDEVSSPYIVFSEQPADQSISKNGTPPAWMIWSTFIWLLGSLLLLTFLIIENIWLKLVSQTRNNFRHADWPKILNEYQKLLCINQSVRIVQSRHVSVPLTIGALKPVIILPSKAKGWTKDRLKIVLLHELAHIKRLDYTTNFVVNLVCLIYWFNPVIWFAAYLQRIERERACDDIVLENEVSPVYYAKQIVEIAEENNRSGQSFVKRQVAMSKHHDLKNRIVSILQRNECPPLSNRSKAILTTCFVFLLTGLTSFNFSGEETAAFSNDAANVPVSAFISNLKHDDPLIRLEAAQELNRVYNKQIIKPLLVALEREKNPEIVESIILALGKFGMDRTFYTIASKWNHPDPNVQAAVLLSLGQISCFPSYLLIEESKKSNHPGVREVAIKVLQKVNHKKLKRSIHDFANIMQTGDLSRRKSVARSLSQIHGSDIISHLARLYSNQSVASTQIVGNRLKRMARANDFSSLQHVVISSSEE</sequence>
<proteinExistence type="predicted"/>
<accession>A0ABT8KMX1</accession>
<organism evidence="3 4">
    <name type="scientific">Splendidivirga corallicola</name>
    <dbReference type="NCBI Taxonomy" id="3051826"/>
    <lineage>
        <taxon>Bacteria</taxon>
        <taxon>Pseudomonadati</taxon>
        <taxon>Bacteroidota</taxon>
        <taxon>Cytophagia</taxon>
        <taxon>Cytophagales</taxon>
        <taxon>Splendidivirgaceae</taxon>
        <taxon>Splendidivirga</taxon>
    </lineage>
</organism>
<reference evidence="3" key="1">
    <citation type="submission" date="2023-06" db="EMBL/GenBank/DDBJ databases">
        <title>Genomic of Parafulvivirga corallium.</title>
        <authorList>
            <person name="Wang G."/>
        </authorList>
    </citation>
    <scope>NUCLEOTIDE SEQUENCE</scope>
    <source>
        <strain evidence="3">BMA10</strain>
    </source>
</reference>
<dbReference type="PANTHER" id="PTHR34978:SF3">
    <property type="entry name" value="SLR0241 PROTEIN"/>
    <property type="match status" value="1"/>
</dbReference>
<dbReference type="Proteomes" id="UP001172082">
    <property type="component" value="Unassembled WGS sequence"/>
</dbReference>
<dbReference type="PANTHER" id="PTHR34978">
    <property type="entry name" value="POSSIBLE SENSOR-TRANSDUCER PROTEIN BLAR"/>
    <property type="match status" value="1"/>
</dbReference>
<dbReference type="SUPFAM" id="SSF48371">
    <property type="entry name" value="ARM repeat"/>
    <property type="match status" value="1"/>
</dbReference>
<protein>
    <submittedName>
        <fullName evidence="3">M56 family metallopeptidase</fullName>
    </submittedName>
</protein>
<keyword evidence="1" id="KW-0812">Transmembrane</keyword>
<feature type="transmembrane region" description="Helical" evidence="1">
    <location>
        <begin position="20"/>
        <end position="42"/>
    </location>
</feature>
<feature type="domain" description="Peptidase M56" evidence="2">
    <location>
        <begin position="20"/>
        <end position="332"/>
    </location>
</feature>
<dbReference type="InterPro" id="IPR052173">
    <property type="entry name" value="Beta-lactam_resp_regulator"/>
</dbReference>
<dbReference type="EMBL" id="JAUJEA010000002">
    <property type="protein sequence ID" value="MDN5201048.1"/>
    <property type="molecule type" value="Genomic_DNA"/>
</dbReference>
<feature type="transmembrane region" description="Helical" evidence="1">
    <location>
        <begin position="251"/>
        <end position="272"/>
    </location>
</feature>
<evidence type="ECO:0000256" key="1">
    <source>
        <dbReference type="SAM" id="Phobius"/>
    </source>
</evidence>
<keyword evidence="1" id="KW-0472">Membrane</keyword>
<dbReference type="InterPro" id="IPR008756">
    <property type="entry name" value="Peptidase_M56"/>
</dbReference>
<dbReference type="Pfam" id="PF05569">
    <property type="entry name" value="Peptidase_M56"/>
    <property type="match status" value="1"/>
</dbReference>
<dbReference type="Gene3D" id="1.25.10.10">
    <property type="entry name" value="Leucine-rich Repeat Variant"/>
    <property type="match status" value="1"/>
</dbReference>
<name>A0ABT8KMX1_9BACT</name>
<dbReference type="InterPro" id="IPR011989">
    <property type="entry name" value="ARM-like"/>
</dbReference>
<dbReference type="RefSeq" id="WP_346751076.1">
    <property type="nucleotide sequence ID" value="NZ_JAUJEA010000002.1"/>
</dbReference>
<feature type="transmembrane region" description="Helical" evidence="1">
    <location>
        <begin position="138"/>
        <end position="159"/>
    </location>
</feature>
<evidence type="ECO:0000313" key="4">
    <source>
        <dbReference type="Proteomes" id="UP001172082"/>
    </source>
</evidence>
<dbReference type="CDD" id="cd07341">
    <property type="entry name" value="M56_BlaR1_MecR1_like"/>
    <property type="match status" value="1"/>
</dbReference>
<feature type="transmembrane region" description="Helical" evidence="1">
    <location>
        <begin position="49"/>
        <end position="67"/>
    </location>
</feature>
<dbReference type="InterPro" id="IPR016024">
    <property type="entry name" value="ARM-type_fold"/>
</dbReference>
<dbReference type="Pfam" id="PF13646">
    <property type="entry name" value="HEAT_2"/>
    <property type="match status" value="1"/>
</dbReference>
<keyword evidence="1" id="KW-1133">Transmembrane helix</keyword>
<comment type="caution">
    <text evidence="3">The sequence shown here is derived from an EMBL/GenBank/DDBJ whole genome shotgun (WGS) entry which is preliminary data.</text>
</comment>
<evidence type="ECO:0000313" key="3">
    <source>
        <dbReference type="EMBL" id="MDN5201048.1"/>
    </source>
</evidence>
<evidence type="ECO:0000259" key="2">
    <source>
        <dbReference type="Pfam" id="PF05569"/>
    </source>
</evidence>